<evidence type="ECO:0000313" key="1">
    <source>
        <dbReference type="EMBL" id="KAJ8645725.1"/>
    </source>
</evidence>
<keyword evidence="2" id="KW-1185">Reference proteome</keyword>
<organism evidence="1 2">
    <name type="scientific">Persea americana</name>
    <name type="common">Avocado</name>
    <dbReference type="NCBI Taxonomy" id="3435"/>
    <lineage>
        <taxon>Eukaryota</taxon>
        <taxon>Viridiplantae</taxon>
        <taxon>Streptophyta</taxon>
        <taxon>Embryophyta</taxon>
        <taxon>Tracheophyta</taxon>
        <taxon>Spermatophyta</taxon>
        <taxon>Magnoliopsida</taxon>
        <taxon>Magnoliidae</taxon>
        <taxon>Laurales</taxon>
        <taxon>Lauraceae</taxon>
        <taxon>Persea</taxon>
    </lineage>
</organism>
<gene>
    <name evidence="1" type="ORF">MRB53_007473</name>
</gene>
<proteinExistence type="predicted"/>
<sequence>MVNPTSEIAKSSYNSSTNPNCPQDLKILKGSDPKDDVVDAADENRLRWSRWSRWGGEKQEGRRRCRSYSMGLRIDGGGDKVDLGEVKEAGGETAKVEELEGAAEAVVEGELPVAETHIKIPVEQRWLRWQ</sequence>
<name>A0ACC2MJZ1_PERAE</name>
<evidence type="ECO:0000313" key="2">
    <source>
        <dbReference type="Proteomes" id="UP001234297"/>
    </source>
</evidence>
<comment type="caution">
    <text evidence="1">The sequence shown here is derived from an EMBL/GenBank/DDBJ whole genome shotgun (WGS) entry which is preliminary data.</text>
</comment>
<dbReference type="EMBL" id="CM056810">
    <property type="protein sequence ID" value="KAJ8645725.1"/>
    <property type="molecule type" value="Genomic_DNA"/>
</dbReference>
<dbReference type="Proteomes" id="UP001234297">
    <property type="component" value="Chromosome 2"/>
</dbReference>
<protein>
    <submittedName>
        <fullName evidence="1">Uncharacterized protein</fullName>
    </submittedName>
</protein>
<reference evidence="1 2" key="1">
    <citation type="journal article" date="2022" name="Hortic Res">
        <title>A haplotype resolved chromosomal level avocado genome allows analysis of novel avocado genes.</title>
        <authorList>
            <person name="Nath O."/>
            <person name="Fletcher S.J."/>
            <person name="Hayward A."/>
            <person name="Shaw L.M."/>
            <person name="Masouleh A.K."/>
            <person name="Furtado A."/>
            <person name="Henry R.J."/>
            <person name="Mitter N."/>
        </authorList>
    </citation>
    <scope>NUCLEOTIDE SEQUENCE [LARGE SCALE GENOMIC DNA]</scope>
    <source>
        <strain evidence="2">cv. Hass</strain>
    </source>
</reference>
<accession>A0ACC2MJZ1</accession>